<organism evidence="4 5">
    <name type="scientific">Phaeobacter italicus</name>
    <dbReference type="NCBI Taxonomy" id="481446"/>
    <lineage>
        <taxon>Bacteria</taxon>
        <taxon>Pseudomonadati</taxon>
        <taxon>Pseudomonadota</taxon>
        <taxon>Alphaproteobacteria</taxon>
        <taxon>Rhodobacterales</taxon>
        <taxon>Roseobacteraceae</taxon>
        <taxon>Phaeobacter</taxon>
    </lineage>
</organism>
<dbReference type="RefSeq" id="WP_046210717.1">
    <property type="nucleotide sequence ID" value="NZ_CVRL01000013.1"/>
</dbReference>
<dbReference type="PROSITE" id="PS51186">
    <property type="entry name" value="GNAT"/>
    <property type="match status" value="1"/>
</dbReference>
<evidence type="ECO:0000313" key="5">
    <source>
        <dbReference type="Proteomes" id="UP000043764"/>
    </source>
</evidence>
<dbReference type="InterPro" id="IPR000182">
    <property type="entry name" value="GNAT_dom"/>
</dbReference>
<keyword evidence="5" id="KW-1185">Reference proteome</keyword>
<name>A0A0H5DG37_9RHOB</name>
<dbReference type="InterPro" id="IPR016181">
    <property type="entry name" value="Acyl_CoA_acyltransferase"/>
</dbReference>
<dbReference type="SUPFAM" id="SSF55729">
    <property type="entry name" value="Acyl-CoA N-acyltransferases (Nat)"/>
    <property type="match status" value="1"/>
</dbReference>
<dbReference type="EC" id="2.3.1.-" evidence="4"/>
<feature type="domain" description="N-acetyltransferase" evidence="3">
    <location>
        <begin position="7"/>
        <end position="150"/>
    </location>
</feature>
<keyword evidence="1 4" id="KW-0808">Transferase</keyword>
<sequence length="165" mass="18249">MQPHADTTLRPARSTDAGKIAEILHGFETDTPWMPKQHSGAEAIQFCATMIDRGWVTIAQKQDRVVGFIAQDGPEICALYIHPQARGLGVGKALLDTAKSKIDHLDLWTFQENTGAQRFYLREGFHEVARTDGAQNDEGLPDIRYIWPAACLQTGQNSTSDKGQT</sequence>
<dbReference type="CDD" id="cd04301">
    <property type="entry name" value="NAT_SF"/>
    <property type="match status" value="1"/>
</dbReference>
<dbReference type="Pfam" id="PF13508">
    <property type="entry name" value="Acetyltransf_7"/>
    <property type="match status" value="1"/>
</dbReference>
<reference evidence="5" key="1">
    <citation type="submission" date="2015-05" db="EMBL/GenBank/DDBJ databases">
        <authorList>
            <person name="Rodrigo-Torres Lidia"/>
            <person name="Arahal R.David."/>
        </authorList>
    </citation>
    <scope>NUCLEOTIDE SEQUENCE [LARGE SCALE GENOMIC DNA]</scope>
    <source>
        <strain evidence="5">CECT 7321</strain>
    </source>
</reference>
<evidence type="ECO:0000259" key="3">
    <source>
        <dbReference type="PROSITE" id="PS51186"/>
    </source>
</evidence>
<dbReference type="GO" id="GO:0016747">
    <property type="term" value="F:acyltransferase activity, transferring groups other than amino-acyl groups"/>
    <property type="evidence" value="ECO:0007669"/>
    <property type="project" value="InterPro"/>
</dbReference>
<keyword evidence="2 4" id="KW-0012">Acyltransferase</keyword>
<evidence type="ECO:0000313" key="4">
    <source>
        <dbReference type="EMBL" id="CRL10430.1"/>
    </source>
</evidence>
<dbReference type="InterPro" id="IPR050832">
    <property type="entry name" value="Bact_Acetyltransf"/>
</dbReference>
<dbReference type="EMBL" id="CVRL01000013">
    <property type="protein sequence ID" value="CRL10430.1"/>
    <property type="molecule type" value="Genomic_DNA"/>
</dbReference>
<accession>A0A0H5DG37</accession>
<dbReference type="Proteomes" id="UP000043764">
    <property type="component" value="Unassembled WGS sequence"/>
</dbReference>
<gene>
    <name evidence="4" type="primary">yjaB</name>
    <name evidence="4" type="ORF">NIT7321_01275</name>
</gene>
<dbReference type="PANTHER" id="PTHR43877:SF2">
    <property type="entry name" value="AMINOALKYLPHOSPHONATE N-ACETYLTRANSFERASE-RELATED"/>
    <property type="match status" value="1"/>
</dbReference>
<evidence type="ECO:0000256" key="1">
    <source>
        <dbReference type="ARBA" id="ARBA00022679"/>
    </source>
</evidence>
<dbReference type="AlphaFoldDB" id="A0A0H5DG37"/>
<evidence type="ECO:0000256" key="2">
    <source>
        <dbReference type="ARBA" id="ARBA00023315"/>
    </source>
</evidence>
<dbReference type="PANTHER" id="PTHR43877">
    <property type="entry name" value="AMINOALKYLPHOSPHONATE N-ACETYLTRANSFERASE-RELATED-RELATED"/>
    <property type="match status" value="1"/>
</dbReference>
<protein>
    <submittedName>
        <fullName evidence="4">Putative N-acetyltransferase YjaB</fullName>
        <ecNumber evidence="4">2.3.1.-</ecNumber>
    </submittedName>
</protein>
<dbReference type="Gene3D" id="3.40.630.30">
    <property type="match status" value="1"/>
</dbReference>
<proteinExistence type="predicted"/>